<protein>
    <recommendedName>
        <fullName evidence="3">Hemerythrin-like domain-containing protein</fullName>
    </recommendedName>
</protein>
<accession>E2SCJ7</accession>
<reference evidence="1" key="1">
    <citation type="submission" date="2010-08" db="EMBL/GenBank/DDBJ databases">
        <authorList>
            <person name="Muzny D."/>
            <person name="Qin X."/>
            <person name="Buhay C."/>
            <person name="Dugan-Rocha S."/>
            <person name="Ding Y."/>
            <person name="Chen G."/>
            <person name="Hawes A."/>
            <person name="Holder M."/>
            <person name="Jhangiani S."/>
            <person name="Johnson A."/>
            <person name="Khan Z."/>
            <person name="Li Z."/>
            <person name="Liu W."/>
            <person name="Liu X."/>
            <person name="Perez L."/>
            <person name="Shen H."/>
            <person name="Wang Q."/>
            <person name="Watt J."/>
            <person name="Xi L."/>
            <person name="Xin Y."/>
            <person name="Zhou J."/>
            <person name="Deng J."/>
            <person name="Jiang H."/>
            <person name="Liu Y."/>
            <person name="Qu J."/>
            <person name="Song X.-Z."/>
            <person name="Zhang L."/>
            <person name="Villasana D."/>
            <person name="Johnson A."/>
            <person name="Liu J."/>
            <person name="Liyanage D."/>
            <person name="Lorensuhewa L."/>
            <person name="Robinson T."/>
            <person name="Song A."/>
            <person name="Song B.-B."/>
            <person name="Dinh H."/>
            <person name="Thornton R."/>
            <person name="Coyle M."/>
            <person name="Francisco L."/>
            <person name="Jackson L."/>
            <person name="Javaid M."/>
            <person name="Korchina V."/>
            <person name="Kovar C."/>
            <person name="Mata R."/>
            <person name="Mathew T."/>
            <person name="Ngo R."/>
            <person name="Nguyen L."/>
            <person name="Nguyen N."/>
            <person name="Okwuonu G."/>
            <person name="Ongeri F."/>
            <person name="Pham C."/>
            <person name="Simmons D."/>
            <person name="Wilczek-Boney K."/>
            <person name="Hale W."/>
            <person name="Jakkamsetti A."/>
            <person name="Pham P."/>
            <person name="Ruth R."/>
            <person name="San Lucas F."/>
            <person name="Warren J."/>
            <person name="Zhang J."/>
            <person name="Zhao Z."/>
            <person name="Zhou C."/>
            <person name="Zhu D."/>
            <person name="Lee S."/>
            <person name="Bess C."/>
            <person name="Blankenburg K."/>
            <person name="Forbes L."/>
            <person name="Fu Q."/>
            <person name="Gubbala S."/>
            <person name="Hirani K."/>
            <person name="Jayaseelan J.C."/>
            <person name="Lara F."/>
            <person name="Munidasa M."/>
            <person name="Palculict T."/>
            <person name="Patil S."/>
            <person name="Pu L.-L."/>
            <person name="Saada N."/>
            <person name="Tang L."/>
            <person name="Weissenberger G."/>
            <person name="Zhu Y."/>
            <person name="Hemphill L."/>
            <person name="Shang Y."/>
            <person name="Youmans B."/>
            <person name="Ayvaz T."/>
            <person name="Ross M."/>
            <person name="Santibanez J."/>
            <person name="Aqrawi P."/>
            <person name="Gross S."/>
            <person name="Joshi V."/>
            <person name="Fowler G."/>
            <person name="Nazareth L."/>
            <person name="Reid J."/>
            <person name="Worley K."/>
            <person name="Petrosino J."/>
            <person name="Highlander S."/>
            <person name="Gibbs R."/>
        </authorList>
    </citation>
    <scope>NUCLEOTIDE SEQUENCE [LARGE SCALE GENOMIC DNA]</scope>
    <source>
        <strain evidence="1">DSM 15272</strain>
    </source>
</reference>
<evidence type="ECO:0000313" key="2">
    <source>
        <dbReference type="Proteomes" id="UP000003111"/>
    </source>
</evidence>
<dbReference type="EMBL" id="ACLF03000006">
    <property type="protein sequence ID" value="EFQ82950.1"/>
    <property type="molecule type" value="Genomic_DNA"/>
</dbReference>
<keyword evidence="2" id="KW-1185">Reference proteome</keyword>
<evidence type="ECO:0008006" key="3">
    <source>
        <dbReference type="Google" id="ProtNLM"/>
    </source>
</evidence>
<comment type="caution">
    <text evidence="1">The sequence shown here is derived from an EMBL/GenBank/DDBJ whole genome shotgun (WGS) entry which is preliminary data.</text>
</comment>
<dbReference type="RefSeq" id="WP_007077251.1">
    <property type="nucleotide sequence ID" value="NZ_CM001024.1"/>
</dbReference>
<dbReference type="Proteomes" id="UP000003111">
    <property type="component" value="Unassembled WGS sequence"/>
</dbReference>
<dbReference type="HOGENOM" id="CLU_087237_0_0_11"/>
<dbReference type="OrthoDB" id="9793637at2"/>
<dbReference type="AlphaFoldDB" id="E2SCJ7"/>
<evidence type="ECO:0000313" key="1">
    <source>
        <dbReference type="EMBL" id="EFQ82950.1"/>
    </source>
</evidence>
<gene>
    <name evidence="1" type="ORF">HMPREF0063_12159</name>
</gene>
<sequence>MTDPLHQAVRTAQARLAERLELASAAMAEHISTREIIARTDAFLVNTCRHAAAMCDQVLPAARAHMPQGDARVQAYLEQCRRMERAVMRAKQRMYGEAHAVSASWTQVWAAVIDEVRALHALEDDLVEDLGRAEGAPDRARIARHLHAVSMAAPTRPHPRSPHLGRIAHVTRRFWARADQFWDNAEGRTVVDRPAPAEAAGDREDLAS</sequence>
<organism evidence="1 2">
    <name type="scientific">Aeromicrobium marinum DSM 15272</name>
    <dbReference type="NCBI Taxonomy" id="585531"/>
    <lineage>
        <taxon>Bacteria</taxon>
        <taxon>Bacillati</taxon>
        <taxon>Actinomycetota</taxon>
        <taxon>Actinomycetes</taxon>
        <taxon>Propionibacteriales</taxon>
        <taxon>Nocardioidaceae</taxon>
        <taxon>Aeromicrobium</taxon>
    </lineage>
</organism>
<dbReference type="STRING" id="585531.HMPREF0063_12159"/>
<name>E2SCJ7_9ACTN</name>
<proteinExistence type="predicted"/>